<evidence type="ECO:0000256" key="4">
    <source>
        <dbReference type="ARBA" id="ARBA00022833"/>
    </source>
</evidence>
<dbReference type="PANTHER" id="PTHR42978:SF6">
    <property type="entry name" value="QUORUM-QUENCHING LACTONASE YTNP-RELATED"/>
    <property type="match status" value="1"/>
</dbReference>
<dbReference type="Pfam" id="PF00753">
    <property type="entry name" value="Lactamase_B"/>
    <property type="match status" value="1"/>
</dbReference>
<dbReference type="SMART" id="SM00849">
    <property type="entry name" value="Lactamase_B"/>
    <property type="match status" value="1"/>
</dbReference>
<dbReference type="RefSeq" id="WP_059138864.1">
    <property type="nucleotide sequence ID" value="NZ_LMBR01000111.1"/>
</dbReference>
<dbReference type="GO" id="GO:0016787">
    <property type="term" value="F:hydrolase activity"/>
    <property type="evidence" value="ECO:0007669"/>
    <property type="project" value="UniProtKB-KW"/>
</dbReference>
<reference evidence="6 7" key="1">
    <citation type="submission" date="2015-10" db="EMBL/GenBank/DDBJ databases">
        <title>Draft Genome Sequence of Chlorobium limicola strain Frasassi Growing under Artificial Lighting in the Frasassi Cave System.</title>
        <authorList>
            <person name="Mansor M."/>
            <person name="Macalady J."/>
        </authorList>
    </citation>
    <scope>NUCLEOTIDE SEQUENCE [LARGE SCALE GENOMIC DNA]</scope>
    <source>
        <strain evidence="6 7">Frasassi</strain>
    </source>
</reference>
<organism evidence="6 7">
    <name type="scientific">Chlorobium limicola</name>
    <dbReference type="NCBI Taxonomy" id="1092"/>
    <lineage>
        <taxon>Bacteria</taxon>
        <taxon>Pseudomonadati</taxon>
        <taxon>Chlorobiota</taxon>
        <taxon>Chlorobiia</taxon>
        <taxon>Chlorobiales</taxon>
        <taxon>Chlorobiaceae</taxon>
        <taxon>Chlorobium/Pelodictyon group</taxon>
        <taxon>Chlorobium</taxon>
    </lineage>
</organism>
<dbReference type="GO" id="GO:0046872">
    <property type="term" value="F:metal ion binding"/>
    <property type="evidence" value="ECO:0007669"/>
    <property type="project" value="UniProtKB-KW"/>
</dbReference>
<keyword evidence="2" id="KW-0479">Metal-binding</keyword>
<dbReference type="AlphaFoldDB" id="A0A101JNI0"/>
<accession>A0A101JNI0</accession>
<keyword evidence="7" id="KW-1185">Reference proteome</keyword>
<name>A0A101JNI0_CHLLI</name>
<gene>
    <name evidence="6" type="ORF">ASB62_04870</name>
</gene>
<proteinExistence type="inferred from homology"/>
<dbReference type="CDD" id="cd16281">
    <property type="entry name" value="metallo-hydrolase-like_MBL-fold"/>
    <property type="match status" value="1"/>
</dbReference>
<protein>
    <submittedName>
        <fullName evidence="6">Metal-dependent hydrolase</fullName>
    </submittedName>
</protein>
<keyword evidence="3 6" id="KW-0378">Hydrolase</keyword>
<sequence>MMQIGDYRLYSLDVQDFALDGGAMFGVVPKVMWEKLNPSDAFNRVMLKARVLLISGKGRHILVDTGMGTAWSEKLRSIYLLSDFRLDSELQAHGLVPEDITDIIYTHLHFDHVGGSFKPSDEGLTPHFPSARHYVQKENYLSATKPNQKEKVSYSLPFIEAFGRLSGVELIDGPKELFSGIEVFVSNGHTRGQQLVRISDGERTLVHGSDLVPSSAHLPLPWVMGFDIEPLTVIQEKTALLNRMHEGGELLYFGHDPFHDTALLKRDEKGAIVVDRFITL</sequence>
<dbReference type="PANTHER" id="PTHR42978">
    <property type="entry name" value="QUORUM-QUENCHING LACTONASE YTNP-RELATED-RELATED"/>
    <property type="match status" value="1"/>
</dbReference>
<dbReference type="InterPro" id="IPR051013">
    <property type="entry name" value="MBL_superfamily_lactonases"/>
</dbReference>
<comment type="similarity">
    <text evidence="1">Belongs to the metallo-beta-lactamase superfamily.</text>
</comment>
<evidence type="ECO:0000259" key="5">
    <source>
        <dbReference type="SMART" id="SM00849"/>
    </source>
</evidence>
<dbReference type="SUPFAM" id="SSF56281">
    <property type="entry name" value="Metallo-hydrolase/oxidoreductase"/>
    <property type="match status" value="1"/>
</dbReference>
<dbReference type="Proteomes" id="UP000053937">
    <property type="component" value="Unassembled WGS sequence"/>
</dbReference>
<dbReference type="EMBL" id="LMBR01000111">
    <property type="protein sequence ID" value="KUL30061.1"/>
    <property type="molecule type" value="Genomic_DNA"/>
</dbReference>
<comment type="caution">
    <text evidence="6">The sequence shown here is derived from an EMBL/GenBank/DDBJ whole genome shotgun (WGS) entry which is preliminary data.</text>
</comment>
<dbReference type="OrthoDB" id="9802897at2"/>
<dbReference type="InterPro" id="IPR001279">
    <property type="entry name" value="Metallo-B-lactamas"/>
</dbReference>
<dbReference type="InterPro" id="IPR036866">
    <property type="entry name" value="RibonucZ/Hydroxyglut_hydro"/>
</dbReference>
<dbReference type="Gene3D" id="3.60.15.10">
    <property type="entry name" value="Ribonuclease Z/Hydroxyacylglutathione hydrolase-like"/>
    <property type="match status" value="1"/>
</dbReference>
<evidence type="ECO:0000256" key="3">
    <source>
        <dbReference type="ARBA" id="ARBA00022801"/>
    </source>
</evidence>
<feature type="domain" description="Metallo-beta-lactamase" evidence="5">
    <location>
        <begin position="48"/>
        <end position="255"/>
    </location>
</feature>
<evidence type="ECO:0000256" key="2">
    <source>
        <dbReference type="ARBA" id="ARBA00022723"/>
    </source>
</evidence>
<evidence type="ECO:0000313" key="6">
    <source>
        <dbReference type="EMBL" id="KUL30061.1"/>
    </source>
</evidence>
<evidence type="ECO:0000256" key="1">
    <source>
        <dbReference type="ARBA" id="ARBA00007749"/>
    </source>
</evidence>
<keyword evidence="4" id="KW-0862">Zinc</keyword>
<evidence type="ECO:0000313" key="7">
    <source>
        <dbReference type="Proteomes" id="UP000053937"/>
    </source>
</evidence>